<proteinExistence type="predicted"/>
<organism evidence="1 2">
    <name type="scientific">Panicum virgatum</name>
    <name type="common">Blackwell switchgrass</name>
    <dbReference type="NCBI Taxonomy" id="38727"/>
    <lineage>
        <taxon>Eukaryota</taxon>
        <taxon>Viridiplantae</taxon>
        <taxon>Streptophyta</taxon>
        <taxon>Embryophyta</taxon>
        <taxon>Tracheophyta</taxon>
        <taxon>Spermatophyta</taxon>
        <taxon>Magnoliopsida</taxon>
        <taxon>Liliopsida</taxon>
        <taxon>Poales</taxon>
        <taxon>Poaceae</taxon>
        <taxon>PACMAD clade</taxon>
        <taxon>Panicoideae</taxon>
        <taxon>Panicodae</taxon>
        <taxon>Paniceae</taxon>
        <taxon>Panicinae</taxon>
        <taxon>Panicum</taxon>
        <taxon>Panicum sect. Hiantes</taxon>
    </lineage>
</organism>
<dbReference type="GO" id="GO:0005634">
    <property type="term" value="C:nucleus"/>
    <property type="evidence" value="ECO:0007669"/>
    <property type="project" value="InterPro"/>
</dbReference>
<evidence type="ECO:0000313" key="1">
    <source>
        <dbReference type="EMBL" id="KAG2552213.1"/>
    </source>
</evidence>
<dbReference type="PANTHER" id="PTHR47684">
    <property type="entry name" value="PROTEIN TONSOKU"/>
    <property type="match status" value="1"/>
</dbReference>
<reference evidence="1" key="1">
    <citation type="submission" date="2020-05" db="EMBL/GenBank/DDBJ databases">
        <title>WGS assembly of Panicum virgatum.</title>
        <authorList>
            <person name="Lovell J.T."/>
            <person name="Jenkins J."/>
            <person name="Shu S."/>
            <person name="Juenger T.E."/>
            <person name="Schmutz J."/>
        </authorList>
    </citation>
    <scope>NUCLEOTIDE SEQUENCE</scope>
    <source>
        <strain evidence="1">AP13</strain>
    </source>
</reference>
<dbReference type="SUPFAM" id="SSF52047">
    <property type="entry name" value="RNI-like"/>
    <property type="match status" value="1"/>
</dbReference>
<dbReference type="AlphaFoldDB" id="A0A8T0NSE5"/>
<keyword evidence="2" id="KW-1185">Reference proteome</keyword>
<dbReference type="InterPro" id="IPR044227">
    <property type="entry name" value="TONSOKU"/>
</dbReference>
<dbReference type="GO" id="GO:0009933">
    <property type="term" value="P:meristem structural organization"/>
    <property type="evidence" value="ECO:0007669"/>
    <property type="project" value="InterPro"/>
</dbReference>
<accession>A0A8T0NSE5</accession>
<dbReference type="PANTHER" id="PTHR47684:SF1">
    <property type="entry name" value="PROTEIN TONSOKU"/>
    <property type="match status" value="1"/>
</dbReference>
<dbReference type="GO" id="GO:0072423">
    <property type="term" value="P:response to DNA damage checkpoint signaling"/>
    <property type="evidence" value="ECO:0007669"/>
    <property type="project" value="InterPro"/>
</dbReference>
<comment type="caution">
    <text evidence="1">The sequence shown here is derived from an EMBL/GenBank/DDBJ whole genome shotgun (WGS) entry which is preliminary data.</text>
</comment>
<dbReference type="EMBL" id="CM029053">
    <property type="protein sequence ID" value="KAG2552213.1"/>
    <property type="molecule type" value="Genomic_DNA"/>
</dbReference>
<name>A0A8T0NSE5_PANVG</name>
<dbReference type="OrthoDB" id="626167at2759"/>
<evidence type="ECO:0000313" key="2">
    <source>
        <dbReference type="Proteomes" id="UP000823388"/>
    </source>
</evidence>
<dbReference type="InterPro" id="IPR032675">
    <property type="entry name" value="LRR_dom_sf"/>
</dbReference>
<protein>
    <submittedName>
        <fullName evidence="1">Uncharacterized protein</fullName>
    </submittedName>
</protein>
<dbReference type="GO" id="GO:0040029">
    <property type="term" value="P:epigenetic regulation of gene expression"/>
    <property type="evidence" value="ECO:0007669"/>
    <property type="project" value="InterPro"/>
</dbReference>
<dbReference type="Gene3D" id="3.80.10.10">
    <property type="entry name" value="Ribonuclease Inhibitor"/>
    <property type="match status" value="1"/>
</dbReference>
<gene>
    <name evidence="1" type="ORF">PVAP13_9KG093000</name>
</gene>
<dbReference type="Proteomes" id="UP000823388">
    <property type="component" value="Chromosome 9K"/>
</dbReference>
<sequence>MHKICSTNCLQGIMPTECLAFTHQGCDAVQAMLVNLPCSIRSLTLDRCNLGLAGIVCIIQALSGNDQLEGLRLAENTNSALERIIQYEGMQEVSTTNEQKQCSNPETSNAIVLGNTLHIVCQFLLLYCYLHLIVQTVGRASRAECSSKTRTHYYFFSKKKEKDEPALPLLLLQMFLVLNLSHPLHFI</sequence>